<dbReference type="InterPro" id="IPR050091">
    <property type="entry name" value="PKS_NRPS_Biosynth_Enz"/>
</dbReference>
<dbReference type="Gene3D" id="3.40.47.10">
    <property type="match status" value="1"/>
</dbReference>
<dbReference type="PANTHER" id="PTHR43775:SF37">
    <property type="entry name" value="SI:DKEY-61P9.11"/>
    <property type="match status" value="1"/>
</dbReference>
<proteinExistence type="predicted"/>
<evidence type="ECO:0000313" key="4">
    <source>
        <dbReference type="EMBL" id="CAE8654724.1"/>
    </source>
</evidence>
<dbReference type="EMBL" id="CAJNNW010012806">
    <property type="protein sequence ID" value="CAE8654724.1"/>
    <property type="molecule type" value="Genomic_DNA"/>
</dbReference>
<protein>
    <recommendedName>
        <fullName evidence="3">Beta-ketoacyl synthase-like N-terminal domain-containing protein</fullName>
    </recommendedName>
</protein>
<evidence type="ECO:0000256" key="1">
    <source>
        <dbReference type="ARBA" id="ARBA00022450"/>
    </source>
</evidence>
<dbReference type="InterPro" id="IPR014030">
    <property type="entry name" value="Ketoacyl_synth_N"/>
</dbReference>
<dbReference type="SUPFAM" id="SSF53901">
    <property type="entry name" value="Thiolase-like"/>
    <property type="match status" value="1"/>
</dbReference>
<dbReference type="Proteomes" id="UP000626109">
    <property type="component" value="Unassembled WGS sequence"/>
</dbReference>
<comment type="caution">
    <text evidence="4">The sequence shown here is derived from an EMBL/GenBank/DDBJ whole genome shotgun (WGS) entry which is preliminary data.</text>
</comment>
<evidence type="ECO:0000256" key="2">
    <source>
        <dbReference type="ARBA" id="ARBA00022553"/>
    </source>
</evidence>
<dbReference type="AlphaFoldDB" id="A0A813IK81"/>
<dbReference type="InterPro" id="IPR016039">
    <property type="entry name" value="Thiolase-like"/>
</dbReference>
<name>A0A813IK81_POLGL</name>
<organism evidence="4 5">
    <name type="scientific">Polarella glacialis</name>
    <name type="common">Dinoflagellate</name>
    <dbReference type="NCBI Taxonomy" id="89957"/>
    <lineage>
        <taxon>Eukaryota</taxon>
        <taxon>Sar</taxon>
        <taxon>Alveolata</taxon>
        <taxon>Dinophyceae</taxon>
        <taxon>Suessiales</taxon>
        <taxon>Suessiaceae</taxon>
        <taxon>Polarella</taxon>
    </lineage>
</organism>
<dbReference type="InterPro" id="IPR030834">
    <property type="entry name" value="PKS_assoc_dom"/>
</dbReference>
<evidence type="ECO:0000259" key="3">
    <source>
        <dbReference type="Pfam" id="PF00109"/>
    </source>
</evidence>
<keyword evidence="2" id="KW-0597">Phosphoprotein</keyword>
<dbReference type="GO" id="GO:0004312">
    <property type="term" value="F:fatty acid synthase activity"/>
    <property type="evidence" value="ECO:0007669"/>
    <property type="project" value="TreeGrafter"/>
</dbReference>
<keyword evidence="1" id="KW-0596">Phosphopantetheine</keyword>
<reference evidence="4" key="1">
    <citation type="submission" date="2021-02" db="EMBL/GenBank/DDBJ databases">
        <authorList>
            <person name="Dougan E. K."/>
            <person name="Rhodes N."/>
            <person name="Thang M."/>
            <person name="Chan C."/>
        </authorList>
    </citation>
    <scope>NUCLEOTIDE SEQUENCE</scope>
</reference>
<feature type="domain" description="Beta-ketoacyl synthase-like N-terminal" evidence="3">
    <location>
        <begin position="312"/>
        <end position="410"/>
    </location>
</feature>
<dbReference type="Pfam" id="PF00109">
    <property type="entry name" value="ketoacyl-synt"/>
    <property type="match status" value="1"/>
</dbReference>
<accession>A0A813IK81</accession>
<dbReference type="GO" id="GO:0006633">
    <property type="term" value="P:fatty acid biosynthetic process"/>
    <property type="evidence" value="ECO:0007669"/>
    <property type="project" value="TreeGrafter"/>
</dbReference>
<feature type="non-terminal residue" evidence="4">
    <location>
        <position position="1"/>
    </location>
</feature>
<gene>
    <name evidence="4" type="ORF">PGLA2088_LOCUS11180</name>
</gene>
<dbReference type="NCBIfam" id="TIGR04556">
    <property type="entry name" value="PKS_assoc"/>
    <property type="match status" value="1"/>
</dbReference>
<dbReference type="PANTHER" id="PTHR43775">
    <property type="entry name" value="FATTY ACID SYNTHASE"/>
    <property type="match status" value="1"/>
</dbReference>
<sequence>MVAQRRLREVKYDVVAKAGDLEGEGCSEELATKIVECLALKNFCLIGLGNSPGQQRLVEDACNETLELLGDRDGSPFAPPPSMVVDGLLGEEGSAEIFELGPAAQGAVARRPTPGLVCADRALTELANELASLDDLLGCQLDSRSPATLHSAGIPLDENAADLTEVACQKWLNILGQHRLMLVLFLGPGVGRLELGPLQVGEGSEEETCEVDVEPGTLGVLRVDALSHRYFTTTHSTAISCFLLEDATAGRRRRRGMPSVLTPTCQELMRWATSRLGELRMKQAAEEELEEDASVPAEWRRVATRMFQVGPQVAIRGTSCKFPGSYSDVGFWSGMMGGSDLVEEVPMTRWDHSEVFDDNPESWKFGKTNCMHGSFIDGVDLFDCKFFSISVVESRSMDPAQRHILETAYE</sequence>
<evidence type="ECO:0000313" key="5">
    <source>
        <dbReference type="Proteomes" id="UP000626109"/>
    </source>
</evidence>